<gene>
    <name evidence="1" type="ORF">SEVIR_5G149200v2</name>
</gene>
<organism evidence="1 2">
    <name type="scientific">Setaria viridis</name>
    <name type="common">Green bristlegrass</name>
    <name type="synonym">Setaria italica subsp. viridis</name>
    <dbReference type="NCBI Taxonomy" id="4556"/>
    <lineage>
        <taxon>Eukaryota</taxon>
        <taxon>Viridiplantae</taxon>
        <taxon>Streptophyta</taxon>
        <taxon>Embryophyta</taxon>
        <taxon>Tracheophyta</taxon>
        <taxon>Spermatophyta</taxon>
        <taxon>Magnoliopsida</taxon>
        <taxon>Liliopsida</taxon>
        <taxon>Poales</taxon>
        <taxon>Poaceae</taxon>
        <taxon>PACMAD clade</taxon>
        <taxon>Panicoideae</taxon>
        <taxon>Panicodae</taxon>
        <taxon>Paniceae</taxon>
        <taxon>Cenchrinae</taxon>
        <taxon>Setaria</taxon>
    </lineage>
</organism>
<proteinExistence type="predicted"/>
<name>A0A4U6UJX2_SETVI</name>
<sequence>MDMEGKKHYFIYCLNAPFVQEYWIHIGLFPNLSDEPYEILNSFRIQLQVQFYMEIIIIMSWSIWMAKHDWIFKGITPSVLDALFCFKTIFTQVILRVKED</sequence>
<accession>A0A4U6UJX2</accession>
<keyword evidence="2" id="KW-1185">Reference proteome</keyword>
<dbReference type="Gramene" id="TKW14159">
    <property type="protein sequence ID" value="TKW14159"/>
    <property type="gene ID" value="SEVIR_5G149200v2"/>
</dbReference>
<evidence type="ECO:0000313" key="1">
    <source>
        <dbReference type="EMBL" id="TKW14159.1"/>
    </source>
</evidence>
<dbReference type="AlphaFoldDB" id="A0A4U6UJX2"/>
<dbReference type="Proteomes" id="UP000298652">
    <property type="component" value="Chromosome 5"/>
</dbReference>
<evidence type="ECO:0000313" key="2">
    <source>
        <dbReference type="Proteomes" id="UP000298652"/>
    </source>
</evidence>
<protein>
    <submittedName>
        <fullName evidence="1">Uncharacterized protein</fullName>
    </submittedName>
</protein>
<reference evidence="1" key="1">
    <citation type="submission" date="2019-03" db="EMBL/GenBank/DDBJ databases">
        <title>WGS assembly of Setaria viridis.</title>
        <authorList>
            <person name="Huang P."/>
            <person name="Jenkins J."/>
            <person name="Grimwood J."/>
            <person name="Barry K."/>
            <person name="Healey A."/>
            <person name="Mamidi S."/>
            <person name="Sreedasyam A."/>
            <person name="Shu S."/>
            <person name="Feldman M."/>
            <person name="Wu J."/>
            <person name="Yu Y."/>
            <person name="Chen C."/>
            <person name="Johnson J."/>
            <person name="Rokhsar D."/>
            <person name="Baxter I."/>
            <person name="Schmutz J."/>
            <person name="Brutnell T."/>
            <person name="Kellogg E."/>
        </authorList>
    </citation>
    <scope>NUCLEOTIDE SEQUENCE [LARGE SCALE GENOMIC DNA]</scope>
</reference>
<dbReference type="EMBL" id="CM016556">
    <property type="protein sequence ID" value="TKW14159.1"/>
    <property type="molecule type" value="Genomic_DNA"/>
</dbReference>